<dbReference type="InterPro" id="IPR003331">
    <property type="entry name" value="UDP_GlcNAc_Epimerase_2_dom"/>
</dbReference>
<keyword evidence="4" id="KW-1185">Reference proteome</keyword>
<feature type="domain" description="UDP-N-acetylglucosamine 2-epimerase" evidence="2">
    <location>
        <begin position="31"/>
        <end position="369"/>
    </location>
</feature>
<dbReference type="CDD" id="cd03786">
    <property type="entry name" value="GTB_UDP-GlcNAc_2-Epimerase"/>
    <property type="match status" value="1"/>
</dbReference>
<dbReference type="PANTHER" id="PTHR43174">
    <property type="entry name" value="UDP-N-ACETYLGLUCOSAMINE 2-EPIMERASE"/>
    <property type="match status" value="1"/>
</dbReference>
<dbReference type="OrthoDB" id="9803238at2"/>
<dbReference type="GO" id="GO:0016853">
    <property type="term" value="F:isomerase activity"/>
    <property type="evidence" value="ECO:0007669"/>
    <property type="project" value="UniProtKB-KW"/>
</dbReference>
<sequence>MPIRLACIVGARPNFMKMAPIIRALENNEFDGEFEILLIHTGQHYDSNLSNIFFTELGMRRPDVSLEIGSGSHGMQTARILEGIESVLLKGAPSGGKYDYVVVVGDVNSTLAAALAAAKLGIRIAHVEAGLRSFDKSMPEEINRMVTDTVSDLLLVSEPAGVTNLVREGRASEDIKLVGNVMIDTLVHMLDQAKDIVVAEQFGVKPNHYGVITLHRPSNVDDVKILADLVAVLIDISSHIPLVFPVHPRTEQKLEQAGIRVKLEKAPNIHLMGPLGYLPFLSLTSNSRVIVTDSGGLQEESTFLGIPCLTLRSNTERPITVEIGTSTLIGSNADLLRSSLHDVLHGKYKLGRCPELWDGHAAERIATVLTN</sequence>
<dbReference type="SUPFAM" id="SSF53756">
    <property type="entry name" value="UDP-Glycosyltransferase/glycogen phosphorylase"/>
    <property type="match status" value="1"/>
</dbReference>
<dbReference type="EMBL" id="CP042913">
    <property type="protein sequence ID" value="QEG36024.1"/>
    <property type="molecule type" value="Genomic_DNA"/>
</dbReference>
<gene>
    <name evidence="3" type="primary">wbpI</name>
    <name evidence="3" type="ORF">Pr1d_33330</name>
</gene>
<dbReference type="Gene3D" id="3.40.50.2000">
    <property type="entry name" value="Glycogen Phosphorylase B"/>
    <property type="match status" value="2"/>
</dbReference>
<evidence type="ECO:0000313" key="3">
    <source>
        <dbReference type="EMBL" id="QEG36024.1"/>
    </source>
</evidence>
<dbReference type="KEGG" id="bgok:Pr1d_33330"/>
<protein>
    <submittedName>
        <fullName evidence="3">UDP-2,3-diacetamido-2,3-dideoxy-D-glucuronate 2-epimerase</fullName>
        <ecNumber evidence="3">5.1.3.23</ecNumber>
    </submittedName>
</protein>
<dbReference type="Pfam" id="PF02350">
    <property type="entry name" value="Epimerase_2"/>
    <property type="match status" value="1"/>
</dbReference>
<keyword evidence="1 3" id="KW-0413">Isomerase</keyword>
<reference evidence="3 4" key="1">
    <citation type="submission" date="2019-08" db="EMBL/GenBank/DDBJ databases">
        <title>Deep-cultivation of Planctomycetes and their phenomic and genomic characterization uncovers novel biology.</title>
        <authorList>
            <person name="Wiegand S."/>
            <person name="Jogler M."/>
            <person name="Boedeker C."/>
            <person name="Pinto D."/>
            <person name="Vollmers J."/>
            <person name="Rivas-Marin E."/>
            <person name="Kohn T."/>
            <person name="Peeters S.H."/>
            <person name="Heuer A."/>
            <person name="Rast P."/>
            <person name="Oberbeckmann S."/>
            <person name="Bunk B."/>
            <person name="Jeske O."/>
            <person name="Meyerdierks A."/>
            <person name="Storesund J.E."/>
            <person name="Kallscheuer N."/>
            <person name="Luecker S."/>
            <person name="Lage O.M."/>
            <person name="Pohl T."/>
            <person name="Merkel B.J."/>
            <person name="Hornburger P."/>
            <person name="Mueller R.-W."/>
            <person name="Bruemmer F."/>
            <person name="Labrenz M."/>
            <person name="Spormann A.M."/>
            <person name="Op den Camp H."/>
            <person name="Overmann J."/>
            <person name="Amann R."/>
            <person name="Jetten M.S.M."/>
            <person name="Mascher T."/>
            <person name="Medema M.H."/>
            <person name="Devos D.P."/>
            <person name="Kaster A.-K."/>
            <person name="Ovreas L."/>
            <person name="Rohde M."/>
            <person name="Galperin M.Y."/>
            <person name="Jogler C."/>
        </authorList>
    </citation>
    <scope>NUCLEOTIDE SEQUENCE [LARGE SCALE GENOMIC DNA]</scope>
    <source>
        <strain evidence="3 4">Pr1d</strain>
    </source>
</reference>
<accession>A0A5B9QAD2</accession>
<evidence type="ECO:0000256" key="1">
    <source>
        <dbReference type="RuleBase" id="RU003513"/>
    </source>
</evidence>
<evidence type="ECO:0000313" key="4">
    <source>
        <dbReference type="Proteomes" id="UP000323917"/>
    </source>
</evidence>
<comment type="similarity">
    <text evidence="1">Belongs to the UDP-N-acetylglucosamine 2-epimerase family.</text>
</comment>
<dbReference type="NCBIfam" id="TIGR00236">
    <property type="entry name" value="wecB"/>
    <property type="match status" value="1"/>
</dbReference>
<dbReference type="PANTHER" id="PTHR43174:SF1">
    <property type="entry name" value="UDP-N-ACETYLGLUCOSAMINE 2-EPIMERASE"/>
    <property type="match status" value="1"/>
</dbReference>
<dbReference type="InterPro" id="IPR029767">
    <property type="entry name" value="WecB-like"/>
</dbReference>
<dbReference type="Proteomes" id="UP000323917">
    <property type="component" value="Chromosome"/>
</dbReference>
<evidence type="ECO:0000259" key="2">
    <source>
        <dbReference type="Pfam" id="PF02350"/>
    </source>
</evidence>
<dbReference type="EC" id="5.1.3.23" evidence="3"/>
<name>A0A5B9QAD2_9BACT</name>
<proteinExistence type="inferred from homology"/>
<dbReference type="AlphaFoldDB" id="A0A5B9QAD2"/>
<organism evidence="3 4">
    <name type="scientific">Bythopirellula goksoeyrii</name>
    <dbReference type="NCBI Taxonomy" id="1400387"/>
    <lineage>
        <taxon>Bacteria</taxon>
        <taxon>Pseudomonadati</taxon>
        <taxon>Planctomycetota</taxon>
        <taxon>Planctomycetia</taxon>
        <taxon>Pirellulales</taxon>
        <taxon>Lacipirellulaceae</taxon>
        <taxon>Bythopirellula</taxon>
    </lineage>
</organism>